<dbReference type="EMBL" id="CP003360">
    <property type="protein sequence ID" value="AFM26777.1"/>
    <property type="molecule type" value="Genomic_DNA"/>
</dbReference>
<sequence length="175" mass="19523">MDYELKIVRETDPAWNESMDSWWNNGGALLWNRYGGFGKDSLVLSAEELESFLERARTIQGWNSSPLPDAETNPVIIVSFVKSSQPEAAREAIPPDSHALPGSFESCCSDCGRPIHEALREMASRDSVTVSVRAMNHLLNSLAEAIAFSRQKGPNNYRTWEASMEEITADIQCRS</sequence>
<organism evidence="1 2">
    <name type="scientific">Desulfomonile tiedjei (strain ATCC 49306 / DSM 6799 / DCB-1)</name>
    <dbReference type="NCBI Taxonomy" id="706587"/>
    <lineage>
        <taxon>Bacteria</taxon>
        <taxon>Pseudomonadati</taxon>
        <taxon>Thermodesulfobacteriota</taxon>
        <taxon>Desulfomonilia</taxon>
        <taxon>Desulfomonilales</taxon>
        <taxon>Desulfomonilaceae</taxon>
        <taxon>Desulfomonile</taxon>
    </lineage>
</organism>
<reference evidence="2" key="1">
    <citation type="submission" date="2012-06" db="EMBL/GenBank/DDBJ databases">
        <title>Complete sequence of chromosome of Desulfomonile tiedjei DSM 6799.</title>
        <authorList>
            <person name="Lucas S."/>
            <person name="Copeland A."/>
            <person name="Lapidus A."/>
            <person name="Glavina del Rio T."/>
            <person name="Dalin E."/>
            <person name="Tice H."/>
            <person name="Bruce D."/>
            <person name="Goodwin L."/>
            <person name="Pitluck S."/>
            <person name="Peters L."/>
            <person name="Ovchinnikova G."/>
            <person name="Zeytun A."/>
            <person name="Lu M."/>
            <person name="Kyrpides N."/>
            <person name="Mavromatis K."/>
            <person name="Ivanova N."/>
            <person name="Brettin T."/>
            <person name="Detter J.C."/>
            <person name="Han C."/>
            <person name="Larimer F."/>
            <person name="Land M."/>
            <person name="Hauser L."/>
            <person name="Markowitz V."/>
            <person name="Cheng J.-F."/>
            <person name="Hugenholtz P."/>
            <person name="Woyke T."/>
            <person name="Wu D."/>
            <person name="Spring S."/>
            <person name="Schroeder M."/>
            <person name="Brambilla E."/>
            <person name="Klenk H.-P."/>
            <person name="Eisen J.A."/>
        </authorList>
    </citation>
    <scope>NUCLEOTIDE SEQUENCE [LARGE SCALE GENOMIC DNA]</scope>
    <source>
        <strain evidence="2">ATCC 49306 / DSM 6799 / DCB-1</strain>
    </source>
</reference>
<evidence type="ECO:0000313" key="1">
    <source>
        <dbReference type="EMBL" id="AFM26777.1"/>
    </source>
</evidence>
<keyword evidence="2" id="KW-1185">Reference proteome</keyword>
<accession>I4CB36</accession>
<proteinExistence type="predicted"/>
<dbReference type="HOGENOM" id="CLU_1530192_0_0_7"/>
<gene>
    <name evidence="1" type="ordered locus">Desti_4140</name>
</gene>
<evidence type="ECO:0000313" key="2">
    <source>
        <dbReference type="Proteomes" id="UP000006055"/>
    </source>
</evidence>
<protein>
    <submittedName>
        <fullName evidence="1">Uncharacterized protein</fullName>
    </submittedName>
</protein>
<dbReference type="Proteomes" id="UP000006055">
    <property type="component" value="Chromosome"/>
</dbReference>
<dbReference type="AlphaFoldDB" id="I4CB36"/>
<name>I4CB36_DESTA</name>
<dbReference type="KEGG" id="dti:Desti_4140"/>